<dbReference type="RefSeq" id="WP_210652346.1">
    <property type="nucleotide sequence ID" value="NZ_JAGKQQ010000001.1"/>
</dbReference>
<dbReference type="Pfam" id="PF13302">
    <property type="entry name" value="Acetyltransf_3"/>
    <property type="match status" value="1"/>
</dbReference>
<evidence type="ECO:0000313" key="2">
    <source>
        <dbReference type="EMBL" id="MBP3954203.1"/>
    </source>
</evidence>
<evidence type="ECO:0000313" key="3">
    <source>
        <dbReference type="Proteomes" id="UP000676565"/>
    </source>
</evidence>
<dbReference type="Proteomes" id="UP000676565">
    <property type="component" value="Unassembled WGS sequence"/>
</dbReference>
<dbReference type="CDD" id="cd02440">
    <property type="entry name" value="AdoMet_MTases"/>
    <property type="match status" value="1"/>
</dbReference>
<keyword evidence="2" id="KW-0808">Transferase</keyword>
<protein>
    <submittedName>
        <fullName evidence="2">GNAT family N-acetyltransferase</fullName>
        <ecNumber evidence="2">2.3.1.-</ecNumber>
    </submittedName>
</protein>
<dbReference type="InterPro" id="IPR041698">
    <property type="entry name" value="Methyltransf_25"/>
</dbReference>
<feature type="domain" description="N-acetyltransferase" evidence="1">
    <location>
        <begin position="206"/>
        <end position="351"/>
    </location>
</feature>
<dbReference type="PROSITE" id="PS51186">
    <property type="entry name" value="GNAT"/>
    <property type="match status" value="1"/>
</dbReference>
<keyword evidence="2" id="KW-0012">Acyltransferase</keyword>
<proteinExistence type="predicted"/>
<dbReference type="EC" id="2.3.1.-" evidence="2"/>
<dbReference type="InterPro" id="IPR000182">
    <property type="entry name" value="GNAT_dom"/>
</dbReference>
<dbReference type="SUPFAM" id="SSF53335">
    <property type="entry name" value="S-adenosyl-L-methionine-dependent methyltransferases"/>
    <property type="match status" value="1"/>
</dbReference>
<gene>
    <name evidence="2" type="ORF">J8F10_02685</name>
</gene>
<dbReference type="InterPro" id="IPR029063">
    <property type="entry name" value="SAM-dependent_MTases_sf"/>
</dbReference>
<dbReference type="Gene3D" id="3.40.630.30">
    <property type="match status" value="1"/>
</dbReference>
<keyword evidence="3" id="KW-1185">Reference proteome</keyword>
<dbReference type="InterPro" id="IPR016181">
    <property type="entry name" value="Acyl_CoA_acyltransferase"/>
</dbReference>
<accession>A0ABS5BKI4</accession>
<dbReference type="GO" id="GO:0016746">
    <property type="term" value="F:acyltransferase activity"/>
    <property type="evidence" value="ECO:0007669"/>
    <property type="project" value="UniProtKB-KW"/>
</dbReference>
<dbReference type="PANTHER" id="PTHR43328">
    <property type="entry name" value="ACETYLTRANSFERASE-RELATED"/>
    <property type="match status" value="1"/>
</dbReference>
<dbReference type="CDD" id="cd04301">
    <property type="entry name" value="NAT_SF"/>
    <property type="match status" value="1"/>
</dbReference>
<dbReference type="Pfam" id="PF13649">
    <property type="entry name" value="Methyltransf_25"/>
    <property type="match status" value="1"/>
</dbReference>
<dbReference type="Gene3D" id="3.40.50.150">
    <property type="entry name" value="Vaccinia Virus protein VP39"/>
    <property type="match status" value="1"/>
</dbReference>
<evidence type="ECO:0000259" key="1">
    <source>
        <dbReference type="PROSITE" id="PS51186"/>
    </source>
</evidence>
<comment type="caution">
    <text evidence="2">The sequence shown here is derived from an EMBL/GenBank/DDBJ whole genome shotgun (WGS) entry which is preliminary data.</text>
</comment>
<dbReference type="SUPFAM" id="SSF55729">
    <property type="entry name" value="Acyl-CoA N-acyltransferases (Nat)"/>
    <property type="match status" value="1"/>
</dbReference>
<sequence length="356" mass="39184">MTPEQVAASYDQIADQWLDVSTYGFAQIERAVGFVKHRGAALDVGCGTGRLMGLLGGHGFRTDGLDVSPAMLALARDRHPDARLFHADICGWELPRSYDLIVAWDSVWHVPLAEQEAVLTKLCRGLSASGVLVFTMGGTDTPDEKQNSYMGPPMYHATLGVPKTLRVLAEAGCVCRHLEYDQYPEGHVYLIAQKLGNDAPPVDDRVRLRPVESGDLPRMYDLQLDPDSNRMAATIPRTREAFDSHWAKSLDDPNITARAILVGGEFIGIISCFPMDGEDHVGYWIDRAHWGKGVASRALHLLLDGVTKRPLVATAATSNEASLRVLQKCGFVVTQVRRDPATDRYPECEVAVHVLR</sequence>
<dbReference type="EMBL" id="JAGKQQ010000001">
    <property type="protein sequence ID" value="MBP3954203.1"/>
    <property type="molecule type" value="Genomic_DNA"/>
</dbReference>
<organism evidence="2 3">
    <name type="scientific">Gemmata palustris</name>
    <dbReference type="NCBI Taxonomy" id="2822762"/>
    <lineage>
        <taxon>Bacteria</taxon>
        <taxon>Pseudomonadati</taxon>
        <taxon>Planctomycetota</taxon>
        <taxon>Planctomycetia</taxon>
        <taxon>Gemmatales</taxon>
        <taxon>Gemmataceae</taxon>
        <taxon>Gemmata</taxon>
    </lineage>
</organism>
<name>A0ABS5BKI4_9BACT</name>
<dbReference type="PANTHER" id="PTHR43328:SF1">
    <property type="entry name" value="N-ACETYLTRANSFERASE DOMAIN-CONTAINING PROTEIN"/>
    <property type="match status" value="1"/>
</dbReference>
<reference evidence="2 3" key="1">
    <citation type="submission" date="2021-04" db="EMBL/GenBank/DDBJ databases">
        <authorList>
            <person name="Ivanova A."/>
        </authorList>
    </citation>
    <scope>NUCLEOTIDE SEQUENCE [LARGE SCALE GENOMIC DNA]</scope>
    <source>
        <strain evidence="2 3">G18</strain>
    </source>
</reference>